<accession>A0A6D2KR13</accession>
<organism evidence="2 3">
    <name type="scientific">Microthlaspi erraticum</name>
    <dbReference type="NCBI Taxonomy" id="1685480"/>
    <lineage>
        <taxon>Eukaryota</taxon>
        <taxon>Viridiplantae</taxon>
        <taxon>Streptophyta</taxon>
        <taxon>Embryophyta</taxon>
        <taxon>Tracheophyta</taxon>
        <taxon>Spermatophyta</taxon>
        <taxon>Magnoliopsida</taxon>
        <taxon>eudicotyledons</taxon>
        <taxon>Gunneridae</taxon>
        <taxon>Pentapetalae</taxon>
        <taxon>rosids</taxon>
        <taxon>malvids</taxon>
        <taxon>Brassicales</taxon>
        <taxon>Brassicaceae</taxon>
        <taxon>Coluteocarpeae</taxon>
        <taxon>Microthlaspi</taxon>
    </lineage>
</organism>
<dbReference type="Gene3D" id="3.80.10.10">
    <property type="entry name" value="Ribonuclease Inhibitor"/>
    <property type="match status" value="1"/>
</dbReference>
<dbReference type="SUPFAM" id="SSF81383">
    <property type="entry name" value="F-box domain"/>
    <property type="match status" value="1"/>
</dbReference>
<gene>
    <name evidence="2" type="ORF">MERR_LOCUS42804</name>
</gene>
<keyword evidence="3" id="KW-1185">Reference proteome</keyword>
<dbReference type="InterPro" id="IPR006566">
    <property type="entry name" value="FBD"/>
</dbReference>
<proteinExistence type="predicted"/>
<dbReference type="Proteomes" id="UP000467841">
    <property type="component" value="Unassembled WGS sequence"/>
</dbReference>
<dbReference type="InterPro" id="IPR036047">
    <property type="entry name" value="F-box-like_dom_sf"/>
</dbReference>
<evidence type="ECO:0000259" key="1">
    <source>
        <dbReference type="SMART" id="SM00579"/>
    </source>
</evidence>
<dbReference type="InterPro" id="IPR050232">
    <property type="entry name" value="FBL13/AtMIF1-like"/>
</dbReference>
<dbReference type="InterPro" id="IPR053781">
    <property type="entry name" value="F-box_AtFBL13-like"/>
</dbReference>
<evidence type="ECO:0000313" key="3">
    <source>
        <dbReference type="Proteomes" id="UP000467841"/>
    </source>
</evidence>
<dbReference type="InterPro" id="IPR013101">
    <property type="entry name" value="LRR_PRU1-like"/>
</dbReference>
<reference evidence="2" key="1">
    <citation type="submission" date="2020-01" db="EMBL/GenBank/DDBJ databases">
        <authorList>
            <person name="Mishra B."/>
        </authorList>
    </citation>
    <scope>NUCLEOTIDE SEQUENCE [LARGE SCALE GENOMIC DNA]</scope>
</reference>
<comment type="caution">
    <text evidence="2">The sequence shown here is derived from an EMBL/GenBank/DDBJ whole genome shotgun (WGS) entry which is preliminary data.</text>
</comment>
<dbReference type="CDD" id="cd22160">
    <property type="entry name" value="F-box_AtFBL13-like"/>
    <property type="match status" value="1"/>
</dbReference>
<dbReference type="Pfam" id="PF07723">
    <property type="entry name" value="LRR_2"/>
    <property type="match status" value="1"/>
</dbReference>
<evidence type="ECO:0000313" key="2">
    <source>
        <dbReference type="EMBL" id="CAA7055568.1"/>
    </source>
</evidence>
<dbReference type="AlphaFoldDB" id="A0A6D2KR13"/>
<dbReference type="Pfam" id="PF08387">
    <property type="entry name" value="FBD"/>
    <property type="match status" value="1"/>
</dbReference>
<dbReference type="InterPro" id="IPR032675">
    <property type="entry name" value="LRR_dom_sf"/>
</dbReference>
<dbReference type="PANTHER" id="PTHR31900:SF28">
    <property type="entry name" value="FBD DOMAIN-CONTAINING PROTEIN"/>
    <property type="match status" value="1"/>
</dbReference>
<dbReference type="SUPFAM" id="SSF52058">
    <property type="entry name" value="L domain-like"/>
    <property type="match status" value="1"/>
</dbReference>
<dbReference type="EMBL" id="CACVBM020001607">
    <property type="protein sequence ID" value="CAA7055568.1"/>
    <property type="molecule type" value="Genomic_DNA"/>
</dbReference>
<dbReference type="Pfam" id="PF00646">
    <property type="entry name" value="F-box"/>
    <property type="match status" value="1"/>
</dbReference>
<dbReference type="InterPro" id="IPR001810">
    <property type="entry name" value="F-box_dom"/>
</dbReference>
<dbReference type="PANTHER" id="PTHR31900">
    <property type="entry name" value="F-BOX/RNI SUPERFAMILY PROTEIN-RELATED"/>
    <property type="match status" value="1"/>
</dbReference>
<dbReference type="OrthoDB" id="594804at2759"/>
<protein>
    <recommendedName>
        <fullName evidence="1">FBD domain-containing protein</fullName>
    </recommendedName>
</protein>
<feature type="domain" description="FBD" evidence="1">
    <location>
        <begin position="380"/>
        <end position="452"/>
    </location>
</feature>
<dbReference type="SMART" id="SM00579">
    <property type="entry name" value="FBD"/>
    <property type="match status" value="1"/>
</dbReference>
<name>A0A6D2KR13_9BRAS</name>
<sequence length="469" mass="54217">MSRISNLSEELLIKILSFLPTKVAVSTSILSKQWQFLWMWLPKLEYNLYRTRYVSEPPLKKFIDKNLPLHRAPVVESLRLSISDKLIIPEDIRRWIEIAVSRHVRELEISYYSENQNIFPSSFYTCESLVILKLEYMALMDVVPSMVCLPSLKTLKLRYATLIDVPSTVCLPSLKTLELESVKHKSNESLQRLLSICPVLEELLVDFCTEHVVGEFILEKFSIIVPSLQRLSLFIDDDAYYLDRYVIDTPSLVYFKLEDWNDLGHDCEIKNMPNLREAYVYVAFFRLKSVVKSITSVKCLTICSEILKEGGQDGYGGGFVFNELEHLKICLCKKYSSNVLAQFLKDSPNLRVLEISHMNRHGFDELNRMVCGNQPSHVPECLLSSLQTFTWSRYFGRRQDREIAVYLLKNARRLETATILADTWEHNVPNLRMVKELTLSSRASSRCELVFLEGHDVVADESLTEDSSE</sequence>